<feature type="domain" description="VanZ-like" evidence="2">
    <location>
        <begin position="3"/>
        <end position="120"/>
    </location>
</feature>
<evidence type="ECO:0000259" key="2">
    <source>
        <dbReference type="Pfam" id="PF04892"/>
    </source>
</evidence>
<organism evidence="3">
    <name type="scientific">Paenibacillus sp. BIHB 4019</name>
    <dbReference type="NCBI Taxonomy" id="1870819"/>
    <lineage>
        <taxon>Bacteria</taxon>
        <taxon>Bacillati</taxon>
        <taxon>Bacillota</taxon>
        <taxon>Bacilli</taxon>
        <taxon>Bacillales</taxon>
        <taxon>Paenibacillaceae</taxon>
        <taxon>Paenibacillus</taxon>
    </lineage>
</organism>
<evidence type="ECO:0000313" key="3">
    <source>
        <dbReference type="EMBL" id="ANY70870.1"/>
    </source>
</evidence>
<gene>
    <name evidence="3" type="ORF">BBD42_20350</name>
</gene>
<keyword evidence="1" id="KW-0472">Membrane</keyword>
<dbReference type="InterPro" id="IPR006976">
    <property type="entry name" value="VanZ-like"/>
</dbReference>
<keyword evidence="1" id="KW-0812">Transmembrane</keyword>
<dbReference type="EMBL" id="CP016808">
    <property type="protein sequence ID" value="ANY70870.1"/>
    <property type="molecule type" value="Genomic_DNA"/>
</dbReference>
<dbReference type="Pfam" id="PF04892">
    <property type="entry name" value="VanZ"/>
    <property type="match status" value="1"/>
</dbReference>
<keyword evidence="1" id="KW-1133">Transmembrane helix</keyword>
<feature type="transmembrane region" description="Helical" evidence="1">
    <location>
        <begin position="75"/>
        <end position="91"/>
    </location>
</feature>
<dbReference type="PANTHER" id="PTHR36834:SF1">
    <property type="entry name" value="INTEGRAL MEMBRANE PROTEIN"/>
    <property type="match status" value="1"/>
</dbReference>
<sequence>MWLIYAMFFGFGRQARSSAELRYNIIPFSTIKLYVTNFHHMPFIDWIINMGGNIVVFVPFGLALPIVFRWRLGKVLLSFVLFITLLEVLQMLTRRGSFDIDDILMNSAAVVLGYGIVFWFRKLAVGKKGIQRTY</sequence>
<feature type="transmembrane region" description="Helical" evidence="1">
    <location>
        <begin position="103"/>
        <end position="120"/>
    </location>
</feature>
<dbReference type="PANTHER" id="PTHR36834">
    <property type="entry name" value="MEMBRANE PROTEIN-RELATED"/>
    <property type="match status" value="1"/>
</dbReference>
<reference evidence="3" key="1">
    <citation type="submission" date="2016-08" db="EMBL/GenBank/DDBJ databases">
        <title>Complete Genome Seqeunce of Paenibacillus sp. BIHB 4019 from tea rhizoplane.</title>
        <authorList>
            <person name="Thakur R."/>
            <person name="Swarnkar M.K."/>
            <person name="Gulati A."/>
        </authorList>
    </citation>
    <scope>NUCLEOTIDE SEQUENCE [LARGE SCALE GENOMIC DNA]</scope>
    <source>
        <strain evidence="3">BIHB4019</strain>
    </source>
</reference>
<evidence type="ECO:0000256" key="1">
    <source>
        <dbReference type="SAM" id="Phobius"/>
    </source>
</evidence>
<proteinExistence type="predicted"/>
<dbReference type="InterPro" id="IPR053150">
    <property type="entry name" value="Teicoplanin_resist-assoc"/>
</dbReference>
<accession>A0A1B2DT54</accession>
<dbReference type="AlphaFoldDB" id="A0A1B2DT54"/>
<protein>
    <recommendedName>
        <fullName evidence="2">VanZ-like domain-containing protein</fullName>
    </recommendedName>
</protein>
<name>A0A1B2DT54_9BACL</name>
<feature type="transmembrane region" description="Helical" evidence="1">
    <location>
        <begin position="43"/>
        <end position="68"/>
    </location>
</feature>